<evidence type="ECO:0000313" key="2">
    <source>
        <dbReference type="Proteomes" id="UP000828048"/>
    </source>
</evidence>
<name>A0ACB7Z2J3_9ERIC</name>
<protein>
    <submittedName>
        <fullName evidence="1">Uncharacterized protein</fullName>
    </submittedName>
</protein>
<keyword evidence="2" id="KW-1185">Reference proteome</keyword>
<organism evidence="1 2">
    <name type="scientific">Vaccinium darrowii</name>
    <dbReference type="NCBI Taxonomy" id="229202"/>
    <lineage>
        <taxon>Eukaryota</taxon>
        <taxon>Viridiplantae</taxon>
        <taxon>Streptophyta</taxon>
        <taxon>Embryophyta</taxon>
        <taxon>Tracheophyta</taxon>
        <taxon>Spermatophyta</taxon>
        <taxon>Magnoliopsida</taxon>
        <taxon>eudicotyledons</taxon>
        <taxon>Gunneridae</taxon>
        <taxon>Pentapetalae</taxon>
        <taxon>asterids</taxon>
        <taxon>Ericales</taxon>
        <taxon>Ericaceae</taxon>
        <taxon>Vaccinioideae</taxon>
        <taxon>Vaccinieae</taxon>
        <taxon>Vaccinium</taxon>
    </lineage>
</organism>
<proteinExistence type="predicted"/>
<evidence type="ECO:0000313" key="1">
    <source>
        <dbReference type="EMBL" id="KAH7860049.1"/>
    </source>
</evidence>
<dbReference type="Proteomes" id="UP000828048">
    <property type="component" value="Chromosome 4"/>
</dbReference>
<reference evidence="1 2" key="1">
    <citation type="journal article" date="2021" name="Hortic Res">
        <title>High-quality reference genome and annotation aids understanding of berry development for evergreen blueberry (Vaccinium darrowii).</title>
        <authorList>
            <person name="Yu J."/>
            <person name="Hulse-Kemp A.M."/>
            <person name="Babiker E."/>
            <person name="Staton M."/>
        </authorList>
    </citation>
    <scope>NUCLEOTIDE SEQUENCE [LARGE SCALE GENOMIC DNA]</scope>
    <source>
        <strain evidence="2">cv. NJ 8807/NJ 8810</strain>
        <tissue evidence="1">Young leaf</tissue>
    </source>
</reference>
<accession>A0ACB7Z2J3</accession>
<dbReference type="EMBL" id="CM037154">
    <property type="protein sequence ID" value="KAH7860049.1"/>
    <property type="molecule type" value="Genomic_DNA"/>
</dbReference>
<gene>
    <name evidence="1" type="ORF">Vadar_008532</name>
</gene>
<comment type="caution">
    <text evidence="1">The sequence shown here is derived from an EMBL/GenBank/DDBJ whole genome shotgun (WGS) entry which is preliminary data.</text>
</comment>
<sequence>MSAMPSSLTFNNAITQYAAYTLPLGGVGESRFGRNHGKFSFDAFTHKKAVVERNFVTNFWFRLSPWNDLKLELFRSAYHYDYLDVALITLGLRRSRSMFKEPTNVRYEAPFISL</sequence>